<dbReference type="Gene3D" id="3.40.190.10">
    <property type="entry name" value="Periplasmic binding protein-like II"/>
    <property type="match status" value="1"/>
</dbReference>
<evidence type="ECO:0000313" key="3">
    <source>
        <dbReference type="Proteomes" id="UP000035368"/>
    </source>
</evidence>
<organism evidence="2 3">
    <name type="scientific">Corynebacterium epidermidicanis</name>
    <dbReference type="NCBI Taxonomy" id="1050174"/>
    <lineage>
        <taxon>Bacteria</taxon>
        <taxon>Bacillati</taxon>
        <taxon>Actinomycetota</taxon>
        <taxon>Actinomycetes</taxon>
        <taxon>Mycobacteriales</taxon>
        <taxon>Corynebacteriaceae</taxon>
        <taxon>Corynebacterium</taxon>
    </lineage>
</organism>
<sequence length="443" mass="48312">MKSIKRISAVLAAAAIAASGLVACSSGGGDSDKGSVYFLNFKPEQDAAYQKIAKDYTAKTGVQVKVVTAASNSYEQTLKAEIGKKDAPTIFQVNGPTGLKTWQPYMADMTDAQITKNLNPDVPALKGSDGKVYGVPFAVEGYGLIYNAAIFDKYFALPDAKAKSAADVKDYATLKAVSEDMQAKKAELGIEGVFASTSLASGEDWRWQTHLANLPVHQEFKDLGTKETKDLKFKYNEDFKNIFDLYLNNSTVDKKLAPSKAVTDSMAEFALGKAAMVQNGNWAWSQIDKVNGNVVKPENVKYLPIYMGLPDEQKTGIAVGTENYLGVNAKAPEANRKASVDFINWLFTTDEGKKYVINDLGFNAPFNNFSKTDTPNDPLAKEVAAAIDNKDLTTIPWDFQYFPSQKFKNDFGQALAQYAAGKMPWDEVVKVFVDGWAAESAGK</sequence>
<dbReference type="InterPro" id="IPR050490">
    <property type="entry name" value="Bact_solute-bd_prot1"/>
</dbReference>
<evidence type="ECO:0000256" key="1">
    <source>
        <dbReference type="SAM" id="SignalP"/>
    </source>
</evidence>
<dbReference type="SUPFAM" id="SSF53850">
    <property type="entry name" value="Periplasmic binding protein-like II"/>
    <property type="match status" value="1"/>
</dbReference>
<dbReference type="Pfam" id="PF13416">
    <property type="entry name" value="SBP_bac_8"/>
    <property type="match status" value="1"/>
</dbReference>
<accession>A0A0G3GWE8</accession>
<reference evidence="2 3" key="1">
    <citation type="submission" date="2015-05" db="EMBL/GenBank/DDBJ databases">
        <title>Complete genome sequence of Corynebacterium epidermidicanis DSM 45586, isolated from the skin of a dog suffering from pruritus.</title>
        <authorList>
            <person name="Ruckert C."/>
            <person name="Albersmeier A."/>
            <person name="Winkler A."/>
            <person name="Tauch A."/>
        </authorList>
    </citation>
    <scope>NUCLEOTIDE SEQUENCE [LARGE SCALE GENOMIC DNA]</scope>
    <source>
        <strain evidence="2 3">DSM 45586</strain>
    </source>
</reference>
<dbReference type="PATRIC" id="fig|1050174.4.peg.1300"/>
<keyword evidence="1" id="KW-0732">Signal</keyword>
<dbReference type="PANTHER" id="PTHR43649">
    <property type="entry name" value="ARABINOSE-BINDING PROTEIN-RELATED"/>
    <property type="match status" value="1"/>
</dbReference>
<dbReference type="STRING" id="1050174.CEPID_06435"/>
<keyword evidence="2" id="KW-0762">Sugar transport</keyword>
<keyword evidence="3" id="KW-1185">Reference proteome</keyword>
<proteinExistence type="predicted"/>
<dbReference type="OrthoDB" id="9763054at2"/>
<dbReference type="PROSITE" id="PS51257">
    <property type="entry name" value="PROKAR_LIPOPROTEIN"/>
    <property type="match status" value="1"/>
</dbReference>
<dbReference type="KEGG" id="cei:CEPID_06435"/>
<protein>
    <submittedName>
        <fullName evidence="2">ABC-type sugar transport system, periplasmic component</fullName>
    </submittedName>
</protein>
<feature type="chain" id="PRO_5002554609" evidence="1">
    <location>
        <begin position="24"/>
        <end position="443"/>
    </location>
</feature>
<dbReference type="AlphaFoldDB" id="A0A0G3GWE8"/>
<dbReference type="EMBL" id="CP011541">
    <property type="protein sequence ID" value="AKK03147.1"/>
    <property type="molecule type" value="Genomic_DNA"/>
</dbReference>
<evidence type="ECO:0000313" key="2">
    <source>
        <dbReference type="EMBL" id="AKK03147.1"/>
    </source>
</evidence>
<dbReference type="RefSeq" id="WP_047240219.1">
    <property type="nucleotide sequence ID" value="NZ_CP011541.1"/>
</dbReference>
<dbReference type="InterPro" id="IPR006059">
    <property type="entry name" value="SBP"/>
</dbReference>
<keyword evidence="2" id="KW-0813">Transport</keyword>
<name>A0A0G3GWE8_9CORY</name>
<gene>
    <name evidence="2" type="ORF">CEPID_06435</name>
</gene>
<dbReference type="Proteomes" id="UP000035368">
    <property type="component" value="Chromosome"/>
</dbReference>
<feature type="signal peptide" evidence="1">
    <location>
        <begin position="1"/>
        <end position="23"/>
    </location>
</feature>